<reference evidence="1" key="1">
    <citation type="submission" date="2014-09" db="EMBL/GenBank/DDBJ databases">
        <authorList>
            <person name="Magalhaes I.L.F."/>
            <person name="Oliveira U."/>
            <person name="Santos F.R."/>
            <person name="Vidigal T.H.D.A."/>
            <person name="Brescovit A.D."/>
            <person name="Santos A.J."/>
        </authorList>
    </citation>
    <scope>NUCLEOTIDE SEQUENCE</scope>
    <source>
        <tissue evidence="1">Shoot tissue taken approximately 20 cm above the soil surface</tissue>
    </source>
</reference>
<proteinExistence type="predicted"/>
<name>A0A0A8Y932_ARUDO</name>
<sequence length="37" mass="3894">MLIMDCATLAKKASRLPANWSTIGAVVPCAWGDDLSS</sequence>
<dbReference type="AlphaFoldDB" id="A0A0A8Y932"/>
<organism evidence="1">
    <name type="scientific">Arundo donax</name>
    <name type="common">Giant reed</name>
    <name type="synonym">Donax arundinaceus</name>
    <dbReference type="NCBI Taxonomy" id="35708"/>
    <lineage>
        <taxon>Eukaryota</taxon>
        <taxon>Viridiplantae</taxon>
        <taxon>Streptophyta</taxon>
        <taxon>Embryophyta</taxon>
        <taxon>Tracheophyta</taxon>
        <taxon>Spermatophyta</taxon>
        <taxon>Magnoliopsida</taxon>
        <taxon>Liliopsida</taxon>
        <taxon>Poales</taxon>
        <taxon>Poaceae</taxon>
        <taxon>PACMAD clade</taxon>
        <taxon>Arundinoideae</taxon>
        <taxon>Arundineae</taxon>
        <taxon>Arundo</taxon>
    </lineage>
</organism>
<evidence type="ECO:0000313" key="1">
    <source>
        <dbReference type="EMBL" id="JAD22796.1"/>
    </source>
</evidence>
<protein>
    <submittedName>
        <fullName evidence="1">TIDP3438</fullName>
    </submittedName>
</protein>
<accession>A0A0A8Y932</accession>
<dbReference type="EMBL" id="GBRH01275099">
    <property type="protein sequence ID" value="JAD22796.1"/>
    <property type="molecule type" value="Transcribed_RNA"/>
</dbReference>
<reference evidence="1" key="2">
    <citation type="journal article" date="2015" name="Data Brief">
        <title>Shoot transcriptome of the giant reed, Arundo donax.</title>
        <authorList>
            <person name="Barrero R.A."/>
            <person name="Guerrero F.D."/>
            <person name="Moolhuijzen P."/>
            <person name="Goolsby J.A."/>
            <person name="Tidwell J."/>
            <person name="Bellgard S.E."/>
            <person name="Bellgard M.I."/>
        </authorList>
    </citation>
    <scope>NUCLEOTIDE SEQUENCE</scope>
    <source>
        <tissue evidence="1">Shoot tissue taken approximately 20 cm above the soil surface</tissue>
    </source>
</reference>